<evidence type="ECO:0000256" key="15">
    <source>
        <dbReference type="ARBA" id="ARBA00051252"/>
    </source>
</evidence>
<evidence type="ECO:0000256" key="17">
    <source>
        <dbReference type="ARBA" id="ARBA00056845"/>
    </source>
</evidence>
<keyword evidence="6 18" id="KW-0949">S-adenosyl-L-methionine</keyword>
<feature type="transmembrane region" description="Helical" evidence="20">
    <location>
        <begin position="634"/>
        <end position="658"/>
    </location>
</feature>
<evidence type="ECO:0000256" key="13">
    <source>
        <dbReference type="ARBA" id="ARBA00023209"/>
    </source>
</evidence>
<dbReference type="InterPro" id="IPR024960">
    <property type="entry name" value="PEMT/MFAP"/>
</dbReference>
<comment type="catalytic activity">
    <reaction evidence="15">
        <text>a 1,2-diacyl-sn-glycero-3-phospho-N,N-dimethylethanolamine + S-adenosyl-L-methionine = a 1,2-diacyl-sn-glycero-3-phosphocholine + S-adenosyl-L-homocysteine + H(+)</text>
        <dbReference type="Rhea" id="RHEA:32739"/>
        <dbReference type="ChEBI" id="CHEBI:15378"/>
        <dbReference type="ChEBI" id="CHEBI:57643"/>
        <dbReference type="ChEBI" id="CHEBI:57856"/>
        <dbReference type="ChEBI" id="CHEBI:59789"/>
        <dbReference type="ChEBI" id="CHEBI:64572"/>
        <dbReference type="EC" id="2.1.1.71"/>
    </reaction>
</comment>
<dbReference type="GO" id="GO:0005886">
    <property type="term" value="C:plasma membrane"/>
    <property type="evidence" value="ECO:0007669"/>
    <property type="project" value="TreeGrafter"/>
</dbReference>
<keyword evidence="12 18" id="KW-0472">Membrane</keyword>
<protein>
    <recommendedName>
        <fullName evidence="18">Phosphatidyl-N-methylethanolamine N-methyltransferase</fullName>
        <ecNumber evidence="18">2.1.1.71</ecNumber>
    </recommendedName>
    <alternativeName>
        <fullName evidence="18">Phospholipid methyltransferase</fullName>
        <shortName evidence="18">PLMT</shortName>
    </alternativeName>
</protein>
<dbReference type="GO" id="GO:0030026">
    <property type="term" value="P:intracellular manganese ion homeostasis"/>
    <property type="evidence" value="ECO:0007669"/>
    <property type="project" value="TreeGrafter"/>
</dbReference>
<dbReference type="PANTHER" id="PTHR11706:SF101">
    <property type="entry name" value="MANGANESE TRANSPORTER SMF1"/>
    <property type="match status" value="1"/>
</dbReference>
<feature type="transmembrane region" description="Helical" evidence="20">
    <location>
        <begin position="109"/>
        <end position="129"/>
    </location>
</feature>
<keyword evidence="7 18" id="KW-0812">Transmembrane</keyword>
<feature type="topological domain" description="Cytoplasmic" evidence="18">
    <location>
        <begin position="85"/>
        <end position="111"/>
    </location>
</feature>
<dbReference type="UniPathway" id="UPA00753"/>
<dbReference type="EC" id="2.1.1.71" evidence="18"/>
<dbReference type="STRING" id="1209931.A0A135SS32"/>
<comment type="pathway">
    <text evidence="1 18">Phospholipid metabolism; phosphatidylcholine biosynthesis.</text>
</comment>
<evidence type="ECO:0000313" key="22">
    <source>
        <dbReference type="Proteomes" id="UP000070121"/>
    </source>
</evidence>
<feature type="transmembrane region" description="Helical" evidence="20">
    <location>
        <begin position="811"/>
        <end position="837"/>
    </location>
</feature>
<comment type="function">
    <text evidence="17 18">Catalyzes the second two steps of the methylation pathway of phosphatidylcholine biosynthesis, the SAM-dependent methylation of phosphatidylmonomethylethanolamine (PMME) to phosphatidyldimethylethanolamine (PDME) and of PDME to phosphatidylcholine (PC).</text>
</comment>
<evidence type="ECO:0000256" key="10">
    <source>
        <dbReference type="ARBA" id="ARBA00023098"/>
    </source>
</evidence>
<evidence type="ECO:0000256" key="14">
    <source>
        <dbReference type="ARBA" id="ARBA00023264"/>
    </source>
</evidence>
<feature type="transmembrane region" description="Helical" evidence="20">
    <location>
        <begin position="449"/>
        <end position="475"/>
    </location>
</feature>
<name>A0A135SS32_9PEZI</name>
<feature type="transmembrane region" description="Helical" evidence="20">
    <location>
        <begin position="481"/>
        <end position="501"/>
    </location>
</feature>
<evidence type="ECO:0000256" key="2">
    <source>
        <dbReference type="ARBA" id="ARBA00005189"/>
    </source>
</evidence>
<dbReference type="GO" id="GO:0031966">
    <property type="term" value="C:mitochondrial membrane"/>
    <property type="evidence" value="ECO:0007669"/>
    <property type="project" value="UniProtKB-SubCell"/>
</dbReference>
<dbReference type="PANTHER" id="PTHR11706">
    <property type="entry name" value="SOLUTE CARRIER PROTEIN FAMILY 11 MEMBER"/>
    <property type="match status" value="1"/>
</dbReference>
<evidence type="ECO:0000256" key="19">
    <source>
        <dbReference type="SAM" id="MobiDB-lite"/>
    </source>
</evidence>
<feature type="transmembrane region" description="Helical" evidence="20">
    <location>
        <begin position="407"/>
        <end position="428"/>
    </location>
</feature>
<organism evidence="21 22">
    <name type="scientific">Colletotrichum salicis</name>
    <dbReference type="NCBI Taxonomy" id="1209931"/>
    <lineage>
        <taxon>Eukaryota</taxon>
        <taxon>Fungi</taxon>
        <taxon>Dikarya</taxon>
        <taxon>Ascomycota</taxon>
        <taxon>Pezizomycotina</taxon>
        <taxon>Sordariomycetes</taxon>
        <taxon>Hypocreomycetidae</taxon>
        <taxon>Glomerellales</taxon>
        <taxon>Glomerellaceae</taxon>
        <taxon>Colletotrichum</taxon>
        <taxon>Colletotrichum acutatum species complex</taxon>
    </lineage>
</organism>
<comment type="subcellular location">
    <subcellularLocation>
        <location evidence="18">Endoplasmic reticulum membrane</location>
        <topology evidence="18">Multi-pass membrane protein</topology>
    </subcellularLocation>
    <subcellularLocation>
        <location evidence="18">Mitochondrion membrane</location>
        <topology evidence="18">Multi-pass membrane protein</topology>
    </subcellularLocation>
</comment>
<dbReference type="Proteomes" id="UP000070121">
    <property type="component" value="Unassembled WGS sequence"/>
</dbReference>
<dbReference type="PRINTS" id="PR00447">
    <property type="entry name" value="NATRESASSCMP"/>
</dbReference>
<keyword evidence="9 18" id="KW-1133">Transmembrane helix</keyword>
<dbReference type="PROSITE" id="PS51599">
    <property type="entry name" value="SAM_PEMT_PEM2"/>
    <property type="match status" value="1"/>
</dbReference>
<evidence type="ECO:0000256" key="7">
    <source>
        <dbReference type="ARBA" id="ARBA00022692"/>
    </source>
</evidence>
<feature type="transmembrane region" description="Helical" evidence="20">
    <location>
        <begin position="678"/>
        <end position="704"/>
    </location>
</feature>
<evidence type="ECO:0000256" key="1">
    <source>
        <dbReference type="ARBA" id="ARBA00004969"/>
    </source>
</evidence>
<keyword evidence="13 18" id="KW-0594">Phospholipid biosynthesis</keyword>
<dbReference type="EMBL" id="JFFI01002267">
    <property type="protein sequence ID" value="KXH38743.1"/>
    <property type="molecule type" value="Genomic_DNA"/>
</dbReference>
<comment type="pathway">
    <text evidence="2">Lipid metabolism.</text>
</comment>
<feature type="binding site" evidence="18">
    <location>
        <begin position="198"/>
        <end position="199"/>
    </location>
    <ligand>
        <name>S-adenosyl-L-methionine</name>
        <dbReference type="ChEBI" id="CHEBI:59789"/>
    </ligand>
</feature>
<dbReference type="HAMAP" id="MF_03216">
    <property type="entry name" value="PLMT"/>
    <property type="match status" value="1"/>
</dbReference>
<feature type="transmembrane region" description="Helical" evidence="20">
    <location>
        <begin position="559"/>
        <end position="582"/>
    </location>
</feature>
<dbReference type="NCBIfam" id="TIGR01197">
    <property type="entry name" value="nramp"/>
    <property type="match status" value="1"/>
</dbReference>
<evidence type="ECO:0000313" key="21">
    <source>
        <dbReference type="EMBL" id="KXH38743.1"/>
    </source>
</evidence>
<gene>
    <name evidence="21" type="ORF">CSAL01_03068</name>
</gene>
<dbReference type="NCBIfam" id="NF037982">
    <property type="entry name" value="Nramp_1"/>
    <property type="match status" value="1"/>
</dbReference>
<keyword evidence="14 18" id="KW-1208">Phospholipid metabolism</keyword>
<dbReference type="GO" id="GO:0005384">
    <property type="term" value="F:manganese ion transmembrane transporter activity"/>
    <property type="evidence" value="ECO:0007669"/>
    <property type="project" value="TreeGrafter"/>
</dbReference>
<comment type="catalytic activity">
    <reaction evidence="16 18">
        <text>a 1,2-diacyl-sn-glycero-3-phospho-N-methylethanolamine + S-adenosyl-L-methionine = a 1,2-diacyl-sn-glycero-3-phospho-N,N-dimethylethanolamine + S-adenosyl-L-homocysteine + H(+)</text>
        <dbReference type="Rhea" id="RHEA:32735"/>
        <dbReference type="ChEBI" id="CHEBI:15378"/>
        <dbReference type="ChEBI" id="CHEBI:57856"/>
        <dbReference type="ChEBI" id="CHEBI:59789"/>
        <dbReference type="ChEBI" id="CHEBI:64572"/>
        <dbReference type="ChEBI" id="CHEBI:64573"/>
        <dbReference type="EC" id="2.1.1.71"/>
    </reaction>
</comment>
<dbReference type="AlphaFoldDB" id="A0A135SS32"/>
<keyword evidence="22" id="KW-1185">Reference proteome</keyword>
<evidence type="ECO:0000256" key="18">
    <source>
        <dbReference type="HAMAP-Rule" id="MF_03216"/>
    </source>
</evidence>
<keyword evidence="4 18" id="KW-0489">Methyltransferase</keyword>
<keyword evidence="10 18" id="KW-0443">Lipid metabolism</keyword>
<keyword evidence="8 18" id="KW-0256">Endoplasmic reticulum</keyword>
<keyword evidence="11 18" id="KW-0496">Mitochondrion</keyword>
<feature type="region of interest" description="Disordered" evidence="19">
    <location>
        <begin position="214"/>
        <end position="242"/>
    </location>
</feature>
<feature type="binding site" evidence="18">
    <location>
        <begin position="116"/>
        <end position="118"/>
    </location>
    <ligand>
        <name>S-adenosyl-L-methionine</name>
        <dbReference type="ChEBI" id="CHEBI:59789"/>
    </ligand>
</feature>
<feature type="compositionally biased region" description="Basic residues" evidence="19">
    <location>
        <begin position="229"/>
        <end position="240"/>
    </location>
</feature>
<comment type="similarity">
    <text evidence="18">Belongs to the class VI-like SAM-binding methyltransferase superfamily. PEMT/PEM2 methyltransferase family.</text>
</comment>
<dbReference type="Pfam" id="PF04191">
    <property type="entry name" value="PEMT"/>
    <property type="match status" value="1"/>
</dbReference>
<evidence type="ECO:0000256" key="6">
    <source>
        <dbReference type="ARBA" id="ARBA00022691"/>
    </source>
</evidence>
<dbReference type="GO" id="GO:0005789">
    <property type="term" value="C:endoplasmic reticulum membrane"/>
    <property type="evidence" value="ECO:0007669"/>
    <property type="project" value="UniProtKB-SubCell"/>
</dbReference>
<dbReference type="InterPro" id="IPR001046">
    <property type="entry name" value="NRAMP_fam"/>
</dbReference>
<feature type="intramembrane region" description="Helical" evidence="18">
    <location>
        <begin position="17"/>
        <end position="37"/>
    </location>
</feature>
<dbReference type="GO" id="GO:0032259">
    <property type="term" value="P:methylation"/>
    <property type="evidence" value="ECO:0007669"/>
    <property type="project" value="UniProtKB-KW"/>
</dbReference>
<evidence type="ECO:0000256" key="5">
    <source>
        <dbReference type="ARBA" id="ARBA00022679"/>
    </source>
</evidence>
<comment type="caution">
    <text evidence="21">The sequence shown here is derived from an EMBL/GenBank/DDBJ whole genome shotgun (WGS) entry which is preliminary data.</text>
</comment>
<keyword evidence="3 18" id="KW-0444">Lipid biosynthesis</keyword>
<reference evidence="21 22" key="1">
    <citation type="submission" date="2014-02" db="EMBL/GenBank/DDBJ databases">
        <title>The genome sequence of Colletotrichum salicis CBS 607.94.</title>
        <authorList>
            <person name="Baroncelli R."/>
            <person name="Thon M.R."/>
        </authorList>
    </citation>
    <scope>NUCLEOTIDE SEQUENCE [LARGE SCALE GENOMIC DNA]</scope>
    <source>
        <strain evidence="21 22">CBS 607.94</strain>
    </source>
</reference>
<evidence type="ECO:0000256" key="9">
    <source>
        <dbReference type="ARBA" id="ARBA00022989"/>
    </source>
</evidence>
<dbReference type="GO" id="GO:0000773">
    <property type="term" value="F:phosphatidyl-N-methylethanolamine N-methyltransferase activity"/>
    <property type="evidence" value="ECO:0007669"/>
    <property type="project" value="UniProtKB-UniRule"/>
</dbReference>
<feature type="transmembrane region" description="Helical" evidence="20">
    <location>
        <begin position="753"/>
        <end position="772"/>
    </location>
</feature>
<evidence type="ECO:0000256" key="8">
    <source>
        <dbReference type="ARBA" id="ARBA00022824"/>
    </source>
</evidence>
<feature type="topological domain" description="Lumenal" evidence="18">
    <location>
        <begin position="133"/>
        <end position="175"/>
    </location>
</feature>
<feature type="transmembrane region" description="Helical" evidence="20">
    <location>
        <begin position="725"/>
        <end position="747"/>
    </location>
</feature>
<keyword evidence="5 18" id="KW-0808">Transferase</keyword>
<dbReference type="Gene3D" id="1.20.120.1630">
    <property type="match status" value="1"/>
</dbReference>
<dbReference type="Pfam" id="PF01566">
    <property type="entry name" value="Nramp"/>
    <property type="match status" value="1"/>
</dbReference>
<comment type="caution">
    <text evidence="18">Lacks conserved residue(s) required for the propagation of feature annotation.</text>
</comment>
<evidence type="ECO:0000256" key="11">
    <source>
        <dbReference type="ARBA" id="ARBA00023128"/>
    </source>
</evidence>
<accession>A0A135SS32</accession>
<sequence length="843" mass="91338">MAPVQIDNKALVDFDQKSLLVSAAAIAFNPLFWKFVKSPPSCPSSYRLTRSPEYKNKILTKLAGGRSQAACYGLAATIFSLGIFRDLLYERALRFQPAHPLLASDTVTYVGYALVACGNVLVLSSTWQLGITGTFLGDYFGILMDSIVTGFPFNITDAPMYNGSTMSFLGAALIYGKPAGILLTVWVFIVYQIALRYENPFTAGIYSKRDRERAAGKDTKKIRGSNAAAHKRSHASRTRSKSVVATWDTMKPTWLDEPVAQQGGSSRRSSVSPFTADYTISQTLHGQSHSESRRLSGDVPPDFINLNAIVSSQGTSASTEDFPPKTLKKQTRIDDEGPFSLLEGPTLPLPSHAVHKREKRWINRRWSDLLTFGKFVGPGFMIAVAYIDPGNYATDIAAGASYHFDLLFIVLLSNVVAIFLQGLAIKLGTITGLDLATACRVFLPKWMNIIVYALAEIAIVATDMAVVIGTATAIHLLIPKLPLLACVVLTIVDVVFIVVFYRPDGSMRGLRLFEIGVCFLVLGVVVCFCIQLSLIENTTVGQVFRGYLPSSSIIQTQGLYQSCGILGATVMPHSLHLGSGVVQSRLKDFDMKEGNLQELPRSDTMTTVDSYHKVFYFPSMAAIKHCMKFSIAEIVFSLFIFALFVNSAILIVAGSALYQGQTSLASDIFGMHGLLANSISSAAGIIFAFALLLSGVSAGLVCTIAGQLVSEGALNWRMRPWLRRLATRLISVTPTIVVVAVAGQSGLSNALTGTQVVLSTVLPVITAPLIYFTSFNKYMTVVPGAASYGSDTGVVPARRFSAVGVKMANSWWVTVLAVLLWLMITVMVVANLVLLVLNAHNSN</sequence>
<evidence type="ECO:0000256" key="3">
    <source>
        <dbReference type="ARBA" id="ARBA00022516"/>
    </source>
</evidence>
<feature type="topological domain" description="Cytoplasmic" evidence="18">
    <location>
        <begin position="197"/>
        <end position="843"/>
    </location>
</feature>
<evidence type="ECO:0000256" key="4">
    <source>
        <dbReference type="ARBA" id="ARBA00022603"/>
    </source>
</evidence>
<dbReference type="GO" id="GO:0006656">
    <property type="term" value="P:phosphatidylcholine biosynthetic process"/>
    <property type="evidence" value="ECO:0007669"/>
    <property type="project" value="UniProtKB-UniRule"/>
</dbReference>
<evidence type="ECO:0000256" key="12">
    <source>
        <dbReference type="ARBA" id="ARBA00023136"/>
    </source>
</evidence>
<dbReference type="SMR" id="A0A135SS32"/>
<feature type="transmembrane region" description="Helical" evidence="20">
    <location>
        <begin position="513"/>
        <end position="535"/>
    </location>
</feature>
<proteinExistence type="inferred from homology"/>
<feature type="transmembrane region" description="Helical" evidence="20">
    <location>
        <begin position="366"/>
        <end position="387"/>
    </location>
</feature>
<dbReference type="FunFam" id="1.20.120.1630:FF:000005">
    <property type="entry name" value="Phosphatidylethanolamine N-methyltransferase"/>
    <property type="match status" value="1"/>
</dbReference>
<feature type="topological domain" description="Lumenal" evidence="18">
    <location>
        <begin position="1"/>
        <end position="16"/>
    </location>
</feature>
<dbReference type="OrthoDB" id="409173at2759"/>
<evidence type="ECO:0000256" key="20">
    <source>
        <dbReference type="SAM" id="Phobius"/>
    </source>
</evidence>
<dbReference type="InterPro" id="IPR007318">
    <property type="entry name" value="Phopholipid_MeTrfase"/>
</dbReference>
<dbReference type="GO" id="GO:0034755">
    <property type="term" value="P:iron ion transmembrane transport"/>
    <property type="evidence" value="ECO:0007669"/>
    <property type="project" value="TreeGrafter"/>
</dbReference>
<dbReference type="GO" id="GO:0015086">
    <property type="term" value="F:cadmium ion transmembrane transporter activity"/>
    <property type="evidence" value="ECO:0007669"/>
    <property type="project" value="TreeGrafter"/>
</dbReference>
<feature type="transmembrane region" description="Helical" evidence="20">
    <location>
        <begin position="167"/>
        <end position="191"/>
    </location>
</feature>
<evidence type="ECO:0000256" key="16">
    <source>
        <dbReference type="ARBA" id="ARBA00052459"/>
    </source>
</evidence>